<dbReference type="AlphaFoldDB" id="A0AAV7J550"/>
<keyword evidence="1" id="KW-1133">Transmembrane helix</keyword>
<organism evidence="3 4">
    <name type="scientific">Cotesia glomerata</name>
    <name type="common">Lepidopteran parasitic wasp</name>
    <name type="synonym">Apanteles glomeratus</name>
    <dbReference type="NCBI Taxonomy" id="32391"/>
    <lineage>
        <taxon>Eukaryota</taxon>
        <taxon>Metazoa</taxon>
        <taxon>Ecdysozoa</taxon>
        <taxon>Arthropoda</taxon>
        <taxon>Hexapoda</taxon>
        <taxon>Insecta</taxon>
        <taxon>Pterygota</taxon>
        <taxon>Neoptera</taxon>
        <taxon>Endopterygota</taxon>
        <taxon>Hymenoptera</taxon>
        <taxon>Apocrita</taxon>
        <taxon>Ichneumonoidea</taxon>
        <taxon>Braconidae</taxon>
        <taxon>Microgastrinae</taxon>
        <taxon>Cotesia</taxon>
    </lineage>
</organism>
<evidence type="ECO:0000313" key="3">
    <source>
        <dbReference type="EMBL" id="KAH0564634.1"/>
    </source>
</evidence>
<reference evidence="3 4" key="1">
    <citation type="journal article" date="2021" name="J. Hered.">
        <title>A chromosome-level genome assembly of the parasitoid wasp, Cotesia glomerata (Hymenoptera: Braconidae).</title>
        <authorList>
            <person name="Pinto B.J."/>
            <person name="Weis J.J."/>
            <person name="Gamble T."/>
            <person name="Ode P.J."/>
            <person name="Paul R."/>
            <person name="Zaspel J.M."/>
        </authorList>
    </citation>
    <scope>NUCLEOTIDE SEQUENCE [LARGE SCALE GENOMIC DNA]</scope>
    <source>
        <strain evidence="3">CgM1</strain>
    </source>
</reference>
<keyword evidence="1" id="KW-0472">Membrane</keyword>
<accession>A0AAV7J550</accession>
<feature type="chain" id="PRO_5043854663" description="Ionotropic receptor" evidence="2">
    <location>
        <begin position="22"/>
        <end position="512"/>
    </location>
</feature>
<evidence type="ECO:0008006" key="5">
    <source>
        <dbReference type="Google" id="ProtNLM"/>
    </source>
</evidence>
<comment type="caution">
    <text evidence="3">The sequence shown here is derived from an EMBL/GenBank/DDBJ whole genome shotgun (WGS) entry which is preliminary data.</text>
</comment>
<keyword evidence="4" id="KW-1185">Reference proteome</keyword>
<evidence type="ECO:0000256" key="1">
    <source>
        <dbReference type="SAM" id="Phobius"/>
    </source>
</evidence>
<dbReference type="Proteomes" id="UP000826195">
    <property type="component" value="Unassembled WGS sequence"/>
</dbReference>
<feature type="transmembrane region" description="Helical" evidence="1">
    <location>
        <begin position="422"/>
        <end position="446"/>
    </location>
</feature>
<feature type="signal peptide" evidence="2">
    <location>
        <begin position="1"/>
        <end position="21"/>
    </location>
</feature>
<evidence type="ECO:0000313" key="4">
    <source>
        <dbReference type="Proteomes" id="UP000826195"/>
    </source>
</evidence>
<proteinExistence type="predicted"/>
<keyword evidence="2" id="KW-0732">Signal</keyword>
<dbReference type="EMBL" id="JAHXZJ010000002">
    <property type="protein sequence ID" value="KAH0564634.1"/>
    <property type="molecule type" value="Genomic_DNA"/>
</dbReference>
<protein>
    <recommendedName>
        <fullName evidence="5">Ionotropic receptor</fullName>
    </recommendedName>
</protein>
<sequence length="512" mass="60730">MQRRLIKFCILLSVFGDSLQAVKKDEHQIQLMRAERNPVEDAVAHILQSCFPHFKNILNLANLTELRSKYIFESLRNFQLPVVSVDVDQHKKVQLKGDFDVIITTSKKFKEEQLTKLDIYEKFHLFTKGLLFIINYGLHDCFWSLIHFNEARFRQYAKTYFFCIKHKNDILILTHTPGVTWAPPVWNRSRFGKQISGRKKNRKNEEIELFIYQRYYSKDNICQDFTYDVSKNLNNYQLKMVSLGKKYNRSFFDVKLLNILKKVFGVTPSLQTLSSSEIHKLMRKNRFDILLESQLVSPNTRSEEIFSIAFPIMYYSIVIVTNNRGLMTPLEKIYNYYVKLLPVISELDLHQPKKVVHTGYYAKLVRKNSPFKTKINDLMIVLMHSGLAQKWTNDKIADEMRGIKIKKARALIYYRPIDFDDLFFSFVLLGVGLFCSAACFVTELFLKKFTVREKQKRARGRWNVPKVLVKLKQKNSSDDIQVAIGEPRYFRRWRNIFRRVLKSFTRYLLRHW</sequence>
<gene>
    <name evidence="3" type="ORF">KQX54_013218</name>
</gene>
<evidence type="ECO:0000256" key="2">
    <source>
        <dbReference type="SAM" id="SignalP"/>
    </source>
</evidence>
<dbReference type="SUPFAM" id="SSF53850">
    <property type="entry name" value="Periplasmic binding protein-like II"/>
    <property type="match status" value="1"/>
</dbReference>
<keyword evidence="1" id="KW-0812">Transmembrane</keyword>
<name>A0AAV7J550_COTGL</name>